<organism evidence="4 5">
    <name type="scientific">Clostridium ganghwense</name>
    <dbReference type="NCBI Taxonomy" id="312089"/>
    <lineage>
        <taxon>Bacteria</taxon>
        <taxon>Bacillati</taxon>
        <taxon>Bacillota</taxon>
        <taxon>Clostridia</taxon>
        <taxon>Eubacteriales</taxon>
        <taxon>Clostridiaceae</taxon>
        <taxon>Clostridium</taxon>
    </lineage>
</organism>
<dbReference type="PANTHER" id="PTHR42850:SF2">
    <property type="entry name" value="BLL5683 PROTEIN"/>
    <property type="match status" value="1"/>
</dbReference>
<dbReference type="InterPro" id="IPR011152">
    <property type="entry name" value="Pesterase_MJ0912"/>
</dbReference>
<feature type="domain" description="Calcineurin-like phosphoesterase" evidence="3">
    <location>
        <begin position="1"/>
        <end position="193"/>
    </location>
</feature>
<dbReference type="PANTHER" id="PTHR42850">
    <property type="entry name" value="METALLOPHOSPHOESTERASE"/>
    <property type="match status" value="1"/>
</dbReference>
<dbReference type="Pfam" id="PF12850">
    <property type="entry name" value="Metallophos_2"/>
    <property type="match status" value="1"/>
</dbReference>
<dbReference type="EMBL" id="JAPQES010000005">
    <property type="protein sequence ID" value="MCY6371778.1"/>
    <property type="molecule type" value="Genomic_DNA"/>
</dbReference>
<dbReference type="InterPro" id="IPR024654">
    <property type="entry name" value="Calcineurin-like_PHP_lpxH"/>
</dbReference>
<evidence type="ECO:0000256" key="1">
    <source>
        <dbReference type="ARBA" id="ARBA00008950"/>
    </source>
</evidence>
<protein>
    <recommendedName>
        <fullName evidence="2">Phosphoesterase</fullName>
        <ecNumber evidence="2">3.1.4.-</ecNumber>
    </recommendedName>
</protein>
<dbReference type="NCBIfam" id="TIGR00040">
    <property type="entry name" value="yfcE"/>
    <property type="match status" value="1"/>
</dbReference>
<dbReference type="InterPro" id="IPR029052">
    <property type="entry name" value="Metallo-depent_PP-like"/>
</dbReference>
<dbReference type="EC" id="3.1.4.-" evidence="2"/>
<keyword evidence="5" id="KW-1185">Reference proteome</keyword>
<evidence type="ECO:0000313" key="4">
    <source>
        <dbReference type="EMBL" id="MCY6371778.1"/>
    </source>
</evidence>
<dbReference type="PIRSF" id="PIRSF000883">
    <property type="entry name" value="Pesterase_MJ0912"/>
    <property type="match status" value="1"/>
</dbReference>
<sequence>MKIAVMSDIHGNITALEAVLEDIKKRDVDTMVCLGDLVGYGPFPNEVIDLIRKENILVIMGNYDAAVVSNDIKYIQDNELNRNFALPWSVNEVNEKNKKYLKRLPEDITVVDKGRVITFVHGSTRKINEYLKENSKEAQEVMESYDREVLVCAHTHVPYEKKYGEKLLVNDGSVGKPKIGRPNCTYSILTCDENTVDVEMVEVPYNYEKIIKAMEERNFPEKLIESIRTGNA</sequence>
<dbReference type="InterPro" id="IPR000979">
    <property type="entry name" value="Phosphodiesterase_MJ0936/Vps29"/>
</dbReference>
<gene>
    <name evidence="4" type="ORF">OXH55_14115</name>
</gene>
<comment type="cofactor">
    <cofactor evidence="2">
        <name>a divalent metal cation</name>
        <dbReference type="ChEBI" id="CHEBI:60240"/>
    </cofactor>
</comment>
<reference evidence="4" key="1">
    <citation type="submission" date="2022-12" db="EMBL/GenBank/DDBJ databases">
        <authorList>
            <person name="Wang J."/>
        </authorList>
    </citation>
    <scope>NUCLEOTIDE SEQUENCE</scope>
    <source>
        <strain evidence="4">HY-42-06</strain>
    </source>
</reference>
<evidence type="ECO:0000313" key="5">
    <source>
        <dbReference type="Proteomes" id="UP001079657"/>
    </source>
</evidence>
<dbReference type="SUPFAM" id="SSF56300">
    <property type="entry name" value="Metallo-dependent phosphatases"/>
    <property type="match status" value="1"/>
</dbReference>
<dbReference type="RefSeq" id="WP_268050668.1">
    <property type="nucleotide sequence ID" value="NZ_JAPQES010000005.1"/>
</dbReference>
<evidence type="ECO:0000256" key="2">
    <source>
        <dbReference type="RuleBase" id="RU362039"/>
    </source>
</evidence>
<comment type="similarity">
    <text evidence="1 2">Belongs to the metallophosphoesterase superfamily. YfcE family.</text>
</comment>
<evidence type="ECO:0000259" key="3">
    <source>
        <dbReference type="Pfam" id="PF12850"/>
    </source>
</evidence>
<dbReference type="Gene3D" id="3.60.21.10">
    <property type="match status" value="1"/>
</dbReference>
<dbReference type="Proteomes" id="UP001079657">
    <property type="component" value="Unassembled WGS sequence"/>
</dbReference>
<accession>A0ABT4CS81</accession>
<proteinExistence type="inferred from homology"/>
<keyword evidence="2" id="KW-0479">Metal-binding</keyword>
<name>A0ABT4CS81_9CLOT</name>
<comment type="caution">
    <text evidence="4">The sequence shown here is derived from an EMBL/GenBank/DDBJ whole genome shotgun (WGS) entry which is preliminary data.</text>
</comment>
<dbReference type="InterPro" id="IPR050126">
    <property type="entry name" value="Ap4A_hydrolase"/>
</dbReference>